<dbReference type="AlphaFoldDB" id="A0A6N6VV84"/>
<dbReference type="InterPro" id="IPR030678">
    <property type="entry name" value="Peptide/Ni-bd"/>
</dbReference>
<comment type="subcellular location">
    <subcellularLocation>
        <location evidence="1">Cell envelope</location>
    </subcellularLocation>
</comment>
<dbReference type="GO" id="GO:1904680">
    <property type="term" value="F:peptide transmembrane transporter activity"/>
    <property type="evidence" value="ECO:0007669"/>
    <property type="project" value="TreeGrafter"/>
</dbReference>
<dbReference type="PANTHER" id="PTHR30290:SF10">
    <property type="entry name" value="PERIPLASMIC OLIGOPEPTIDE-BINDING PROTEIN-RELATED"/>
    <property type="match status" value="1"/>
</dbReference>
<dbReference type="EMBL" id="WFLM01000001">
    <property type="protein sequence ID" value="KAB8040515.1"/>
    <property type="molecule type" value="Genomic_DNA"/>
</dbReference>
<protein>
    <submittedName>
        <fullName evidence="7">Peptide ABC transporter substrate-binding protein</fullName>
    </submittedName>
</protein>
<evidence type="ECO:0000256" key="5">
    <source>
        <dbReference type="SAM" id="SignalP"/>
    </source>
</evidence>
<dbReference type="GO" id="GO:0015833">
    <property type="term" value="P:peptide transport"/>
    <property type="evidence" value="ECO:0007669"/>
    <property type="project" value="TreeGrafter"/>
</dbReference>
<dbReference type="RefSeq" id="WP_153418031.1">
    <property type="nucleotide sequence ID" value="NZ_WFLM01000001.1"/>
</dbReference>
<comment type="similarity">
    <text evidence="2">Belongs to the bacterial solute-binding protein 5 family.</text>
</comment>
<evidence type="ECO:0000256" key="3">
    <source>
        <dbReference type="ARBA" id="ARBA00022448"/>
    </source>
</evidence>
<evidence type="ECO:0000256" key="1">
    <source>
        <dbReference type="ARBA" id="ARBA00004196"/>
    </source>
</evidence>
<feature type="signal peptide" evidence="5">
    <location>
        <begin position="1"/>
        <end position="29"/>
    </location>
</feature>
<keyword evidence="3" id="KW-0813">Transport</keyword>
<dbReference type="Proteomes" id="UP000437748">
    <property type="component" value="Unassembled WGS sequence"/>
</dbReference>
<accession>A0A6N6VV84</accession>
<dbReference type="PIRSF" id="PIRSF002741">
    <property type="entry name" value="MppA"/>
    <property type="match status" value="1"/>
</dbReference>
<evidence type="ECO:0000256" key="4">
    <source>
        <dbReference type="ARBA" id="ARBA00022729"/>
    </source>
</evidence>
<dbReference type="FunFam" id="3.90.76.10:FF:000001">
    <property type="entry name" value="Oligopeptide ABC transporter substrate-binding protein"/>
    <property type="match status" value="1"/>
</dbReference>
<dbReference type="GO" id="GO:0030288">
    <property type="term" value="C:outer membrane-bounded periplasmic space"/>
    <property type="evidence" value="ECO:0007669"/>
    <property type="project" value="TreeGrafter"/>
</dbReference>
<dbReference type="InterPro" id="IPR000914">
    <property type="entry name" value="SBP_5_dom"/>
</dbReference>
<dbReference type="PANTHER" id="PTHR30290">
    <property type="entry name" value="PERIPLASMIC BINDING COMPONENT OF ABC TRANSPORTER"/>
    <property type="match status" value="1"/>
</dbReference>
<dbReference type="CDD" id="cd08504">
    <property type="entry name" value="PBP2_OppA"/>
    <property type="match status" value="1"/>
</dbReference>
<gene>
    <name evidence="7" type="ORF">GCL60_00955</name>
</gene>
<evidence type="ECO:0000313" key="8">
    <source>
        <dbReference type="Proteomes" id="UP000437748"/>
    </source>
</evidence>
<dbReference type="GO" id="GO:0043190">
    <property type="term" value="C:ATP-binding cassette (ABC) transporter complex"/>
    <property type="evidence" value="ECO:0007669"/>
    <property type="project" value="InterPro"/>
</dbReference>
<dbReference type="Gene3D" id="3.40.190.10">
    <property type="entry name" value="Periplasmic binding protein-like II"/>
    <property type="match status" value="1"/>
</dbReference>
<dbReference type="InterPro" id="IPR039424">
    <property type="entry name" value="SBP_5"/>
</dbReference>
<dbReference type="SUPFAM" id="SSF53850">
    <property type="entry name" value="Periplasmic binding protein-like II"/>
    <property type="match status" value="1"/>
</dbReference>
<evidence type="ECO:0000313" key="7">
    <source>
        <dbReference type="EMBL" id="KAB8040515.1"/>
    </source>
</evidence>
<sequence length="548" mass="62643">MSHNFKKMLNKSYLLYLPLTLSLSNFSYAADLPNGIKLSKNQVLNRGNGAEIPTIDPQKIEDVQAANVGLDLFEGLVRYDAQGILRPAGATDWTISKDGLTYIFHLRKNSKWSNGDIITAHDYVYGFQRLVDPKIASSYAFIVSSIKNAELINAGKEPLNKLGVVALNDYTLQISLNEPTPYLFEILTLSNCVPANKNAMDKKKDQFFQAGILVSNGPYTLKYWKVGDKITLVKNQNYWNAKKTIIEEVNFYPTQNLTSEEQMYESGQIDITNEIPMDKYDSLKRKLTDEVKTNPALTSYWFSFNLDKPPFKDNIKLRKALSLVVDRDVITKKVTMRGEKPLYDIVAIGTKNYNQFKYDWSDKSIQERIQLAKKLYEEAGYSAAKPLNIRILYNTNDNSKKLVLALASMWKQTLGVNAVTENQEWKVFLNSRNKGEFDVVWNRWIADYNDANTFADLSRSSSEMNTSKYNNPKYDELLKIATKELDLKKRQKILEEASALMMNSYPIVPLYSAVTTHLVKKHVGGYTGKNPQDSTQSFELYIKEHEQR</sequence>
<feature type="chain" id="PRO_5026999914" evidence="5">
    <location>
        <begin position="30"/>
        <end position="548"/>
    </location>
</feature>
<keyword evidence="8" id="KW-1185">Reference proteome</keyword>
<evidence type="ECO:0000259" key="6">
    <source>
        <dbReference type="Pfam" id="PF00496"/>
    </source>
</evidence>
<feature type="domain" description="Solute-binding protein family 5" evidence="6">
    <location>
        <begin position="86"/>
        <end position="465"/>
    </location>
</feature>
<dbReference type="FunFam" id="3.10.105.10:FF:000001">
    <property type="entry name" value="Oligopeptide ABC transporter, oligopeptide-binding protein"/>
    <property type="match status" value="1"/>
</dbReference>
<reference evidence="7 8" key="1">
    <citation type="submission" date="2019-10" db="EMBL/GenBank/DDBJ databases">
        <title>New species of Slilvanegrellaceae.</title>
        <authorList>
            <person name="Pitt A."/>
            <person name="Hahn M.W."/>
        </authorList>
    </citation>
    <scope>NUCLEOTIDE SEQUENCE [LARGE SCALE GENOMIC DNA]</scope>
    <source>
        <strain evidence="7 8">SP-Ram-0.45-NSY-1</strain>
    </source>
</reference>
<comment type="caution">
    <text evidence="7">The sequence shown here is derived from an EMBL/GenBank/DDBJ whole genome shotgun (WGS) entry which is preliminary data.</text>
</comment>
<dbReference type="Gene3D" id="3.90.76.10">
    <property type="entry name" value="Dipeptide-binding Protein, Domain 1"/>
    <property type="match status" value="1"/>
</dbReference>
<name>A0A6N6VV84_9BACT</name>
<proteinExistence type="inferred from homology"/>
<organism evidence="7 8">
    <name type="scientific">Silvanigrella paludirubra</name>
    <dbReference type="NCBI Taxonomy" id="2499159"/>
    <lineage>
        <taxon>Bacteria</taxon>
        <taxon>Pseudomonadati</taxon>
        <taxon>Bdellovibrionota</taxon>
        <taxon>Oligoflexia</taxon>
        <taxon>Silvanigrellales</taxon>
        <taxon>Silvanigrellaceae</taxon>
        <taxon>Silvanigrella</taxon>
    </lineage>
</organism>
<dbReference type="Gene3D" id="3.10.105.10">
    <property type="entry name" value="Dipeptide-binding Protein, Domain 3"/>
    <property type="match status" value="1"/>
</dbReference>
<keyword evidence="4 5" id="KW-0732">Signal</keyword>
<evidence type="ECO:0000256" key="2">
    <source>
        <dbReference type="ARBA" id="ARBA00005695"/>
    </source>
</evidence>
<dbReference type="OrthoDB" id="5288454at2"/>
<dbReference type="Pfam" id="PF00496">
    <property type="entry name" value="SBP_bac_5"/>
    <property type="match status" value="1"/>
</dbReference>